<dbReference type="EMBL" id="UHIC01000001">
    <property type="protein sequence ID" value="SUO96747.1"/>
    <property type="molecule type" value="Genomic_DNA"/>
</dbReference>
<evidence type="ECO:0000256" key="1">
    <source>
        <dbReference type="SAM" id="Coils"/>
    </source>
</evidence>
<dbReference type="AlphaFoldDB" id="A0A380MZ52"/>
<accession>A0A380MZ52</accession>
<evidence type="ECO:0000313" key="2">
    <source>
        <dbReference type="EMBL" id="SUO96747.1"/>
    </source>
</evidence>
<name>A0A380MZ52_9GAMM</name>
<sequence length="114" mass="13335">MYNTVEYQAEVAKLVAVEFTREQAEAIMQHVEDRQIRSLQELATKRQLEDVRIALKQEVADVRTELKQEIANVKHDIEKLDQKMDYKFRLLTVLMFIAPFAPEALKQLKIFLGS</sequence>
<proteinExistence type="predicted"/>
<keyword evidence="3" id="KW-1185">Reference proteome</keyword>
<keyword evidence="1" id="KW-0175">Coiled coil</keyword>
<gene>
    <name evidence="2" type="ORF">NCTC13337_01999</name>
</gene>
<dbReference type="RefSeq" id="WP_072577306.1">
    <property type="nucleotide sequence ID" value="NZ_LWHB01000154.1"/>
</dbReference>
<dbReference type="Gene3D" id="1.20.5.170">
    <property type="match status" value="1"/>
</dbReference>
<organism evidence="2 3">
    <name type="scientific">Suttonella ornithocola</name>
    <dbReference type="NCBI Taxonomy" id="279832"/>
    <lineage>
        <taxon>Bacteria</taxon>
        <taxon>Pseudomonadati</taxon>
        <taxon>Pseudomonadota</taxon>
        <taxon>Gammaproteobacteria</taxon>
        <taxon>Cardiobacteriales</taxon>
        <taxon>Cardiobacteriaceae</taxon>
        <taxon>Suttonella</taxon>
    </lineage>
</organism>
<protein>
    <recommendedName>
        <fullName evidence="4">DUF1640 domain-containing protein</fullName>
    </recommendedName>
</protein>
<reference evidence="2 3" key="1">
    <citation type="submission" date="2018-06" db="EMBL/GenBank/DDBJ databases">
        <authorList>
            <consortium name="Pathogen Informatics"/>
            <person name="Doyle S."/>
        </authorList>
    </citation>
    <scope>NUCLEOTIDE SEQUENCE [LARGE SCALE GENOMIC DNA]</scope>
    <source>
        <strain evidence="2 3">NCTC13337</strain>
    </source>
</reference>
<evidence type="ECO:0008006" key="4">
    <source>
        <dbReference type="Google" id="ProtNLM"/>
    </source>
</evidence>
<evidence type="ECO:0000313" key="3">
    <source>
        <dbReference type="Proteomes" id="UP000254601"/>
    </source>
</evidence>
<feature type="coiled-coil region" evidence="1">
    <location>
        <begin position="45"/>
        <end position="83"/>
    </location>
</feature>
<dbReference type="Proteomes" id="UP000254601">
    <property type="component" value="Unassembled WGS sequence"/>
</dbReference>